<dbReference type="EMBL" id="JABXBU010000054">
    <property type="protein sequence ID" value="KAF8784235.1"/>
    <property type="molecule type" value="Genomic_DNA"/>
</dbReference>
<proteinExistence type="predicted"/>
<feature type="domain" description="RNase H type-1" evidence="2">
    <location>
        <begin position="1"/>
        <end position="94"/>
    </location>
</feature>
<sequence length="313" mass="34220">MGKLKQNNSVYQAELTAIKEACQWASTIKDAVKVWSDSESSLHSILALNTNSPIAQEIQNTLINSTNIKLGWVKAHANNLGNETADQLAKRATIEGTTIDIPLPKSALKKQLHSVFLKKWQEEWDSGQTGRSTYTVLPKVPAGARGYPLTSDLNSFLPPKHQAQKVIANLLISIPCHPPPLPPYRYPGPLQSLPRQFLAPISRPPSQKTKTLSATIQRPHSHSHWQQEQPPHQVNPSSTIAPSSNNQLHSPFQSPQRPHGQNPKPSSLSQTSPKSSNPAAFQSSPIAAAAEQPPLQTNSPPFDRTGIIARQPP</sequence>
<dbReference type="AlphaFoldDB" id="A0A8T0F1L7"/>
<dbReference type="SUPFAM" id="SSF53098">
    <property type="entry name" value="Ribonuclease H-like"/>
    <property type="match status" value="1"/>
</dbReference>
<dbReference type="InterPro" id="IPR002156">
    <property type="entry name" value="RNaseH_domain"/>
</dbReference>
<evidence type="ECO:0000313" key="3">
    <source>
        <dbReference type="EMBL" id="KAF8784235.1"/>
    </source>
</evidence>
<organism evidence="3 4">
    <name type="scientific">Argiope bruennichi</name>
    <name type="common">Wasp spider</name>
    <name type="synonym">Aranea bruennichi</name>
    <dbReference type="NCBI Taxonomy" id="94029"/>
    <lineage>
        <taxon>Eukaryota</taxon>
        <taxon>Metazoa</taxon>
        <taxon>Ecdysozoa</taxon>
        <taxon>Arthropoda</taxon>
        <taxon>Chelicerata</taxon>
        <taxon>Arachnida</taxon>
        <taxon>Araneae</taxon>
        <taxon>Araneomorphae</taxon>
        <taxon>Entelegynae</taxon>
        <taxon>Araneoidea</taxon>
        <taxon>Araneidae</taxon>
        <taxon>Argiope</taxon>
    </lineage>
</organism>
<dbReference type="Gene3D" id="3.30.420.10">
    <property type="entry name" value="Ribonuclease H-like superfamily/Ribonuclease H"/>
    <property type="match status" value="1"/>
</dbReference>
<gene>
    <name evidence="3" type="ORF">HNY73_011537</name>
</gene>
<dbReference type="GO" id="GO:0004523">
    <property type="term" value="F:RNA-DNA hybrid ribonuclease activity"/>
    <property type="evidence" value="ECO:0007669"/>
    <property type="project" value="InterPro"/>
</dbReference>
<accession>A0A8T0F1L7</accession>
<name>A0A8T0F1L7_ARGBR</name>
<protein>
    <recommendedName>
        <fullName evidence="2">RNase H type-1 domain-containing protein</fullName>
    </recommendedName>
</protein>
<dbReference type="InterPro" id="IPR036397">
    <property type="entry name" value="RNaseH_sf"/>
</dbReference>
<evidence type="ECO:0000256" key="1">
    <source>
        <dbReference type="SAM" id="MobiDB-lite"/>
    </source>
</evidence>
<feature type="compositionally biased region" description="Low complexity" evidence="1">
    <location>
        <begin position="263"/>
        <end position="290"/>
    </location>
</feature>
<dbReference type="PROSITE" id="PS50879">
    <property type="entry name" value="RNASE_H_1"/>
    <property type="match status" value="1"/>
</dbReference>
<feature type="region of interest" description="Disordered" evidence="1">
    <location>
        <begin position="200"/>
        <end position="313"/>
    </location>
</feature>
<dbReference type="GO" id="GO:0003676">
    <property type="term" value="F:nucleic acid binding"/>
    <property type="evidence" value="ECO:0007669"/>
    <property type="project" value="InterPro"/>
</dbReference>
<comment type="caution">
    <text evidence="3">The sequence shown here is derived from an EMBL/GenBank/DDBJ whole genome shotgun (WGS) entry which is preliminary data.</text>
</comment>
<evidence type="ECO:0000259" key="2">
    <source>
        <dbReference type="PROSITE" id="PS50879"/>
    </source>
</evidence>
<keyword evidence="4" id="KW-1185">Reference proteome</keyword>
<evidence type="ECO:0000313" key="4">
    <source>
        <dbReference type="Proteomes" id="UP000807504"/>
    </source>
</evidence>
<dbReference type="Proteomes" id="UP000807504">
    <property type="component" value="Unassembled WGS sequence"/>
</dbReference>
<dbReference type="CDD" id="cd09276">
    <property type="entry name" value="Rnase_HI_RT_non_LTR"/>
    <property type="match status" value="1"/>
</dbReference>
<feature type="compositionally biased region" description="Polar residues" evidence="1">
    <location>
        <begin position="204"/>
        <end position="256"/>
    </location>
</feature>
<reference evidence="3" key="1">
    <citation type="journal article" date="2020" name="bioRxiv">
        <title>Chromosome-level reference genome of the European wasp spider Argiope bruennichi: a resource for studies on range expansion and evolutionary adaptation.</title>
        <authorList>
            <person name="Sheffer M.M."/>
            <person name="Hoppe A."/>
            <person name="Krehenwinkel H."/>
            <person name="Uhl G."/>
            <person name="Kuss A.W."/>
            <person name="Jensen L."/>
            <person name="Jensen C."/>
            <person name="Gillespie R.G."/>
            <person name="Hoff K.J."/>
            <person name="Prost S."/>
        </authorList>
    </citation>
    <scope>NUCLEOTIDE SEQUENCE</scope>
</reference>
<dbReference type="InterPro" id="IPR012337">
    <property type="entry name" value="RNaseH-like_sf"/>
</dbReference>
<reference evidence="3" key="2">
    <citation type="submission" date="2020-06" db="EMBL/GenBank/DDBJ databases">
        <authorList>
            <person name="Sheffer M."/>
        </authorList>
    </citation>
    <scope>NUCLEOTIDE SEQUENCE</scope>
</reference>
<dbReference type="Pfam" id="PF00075">
    <property type="entry name" value="RNase_H"/>
    <property type="match status" value="1"/>
</dbReference>